<dbReference type="RefSeq" id="WP_029634072.1">
    <property type="nucleotide sequence ID" value="NZ_JACJTA010000029.1"/>
</dbReference>
<gene>
    <name evidence="2" type="ORF">H6G81_15150</name>
</gene>
<feature type="signal peptide" evidence="1">
    <location>
        <begin position="1"/>
        <end position="31"/>
    </location>
</feature>
<accession>A0ABR8GQZ9</accession>
<keyword evidence="1" id="KW-0732">Signal</keyword>
<feature type="chain" id="PRO_5046422771" description="PEP-CTERM sorting domain-containing protein" evidence="1">
    <location>
        <begin position="32"/>
        <end position="272"/>
    </location>
</feature>
<protein>
    <recommendedName>
        <fullName evidence="4">PEP-CTERM sorting domain-containing protein</fullName>
    </recommendedName>
</protein>
<evidence type="ECO:0000256" key="1">
    <source>
        <dbReference type="SAM" id="SignalP"/>
    </source>
</evidence>
<dbReference type="EMBL" id="JACJTA010000029">
    <property type="protein sequence ID" value="MBD2605817.1"/>
    <property type="molecule type" value="Genomic_DNA"/>
</dbReference>
<evidence type="ECO:0000313" key="2">
    <source>
        <dbReference type="EMBL" id="MBD2605817.1"/>
    </source>
</evidence>
<reference evidence="2 3" key="1">
    <citation type="journal article" date="2020" name="ISME J.">
        <title>Comparative genomics reveals insights into cyanobacterial evolution and habitat adaptation.</title>
        <authorList>
            <person name="Chen M.Y."/>
            <person name="Teng W.K."/>
            <person name="Zhao L."/>
            <person name="Hu C.X."/>
            <person name="Zhou Y.K."/>
            <person name="Han B.P."/>
            <person name="Song L.R."/>
            <person name="Shu W.S."/>
        </authorList>
    </citation>
    <scope>NUCLEOTIDE SEQUENCE [LARGE SCALE GENOMIC DNA]</scope>
    <source>
        <strain evidence="2 3">FACHB-248</strain>
    </source>
</reference>
<dbReference type="Proteomes" id="UP000660380">
    <property type="component" value="Unassembled WGS sequence"/>
</dbReference>
<name>A0ABR8GQZ9_9CYAN</name>
<evidence type="ECO:0000313" key="3">
    <source>
        <dbReference type="Proteomes" id="UP000660380"/>
    </source>
</evidence>
<sequence>MKKYIKFCKRVLLLATPAIASSMLAISPSKAATFASSQGQFIFTQFSQSPTATSTNTDTETLVIGIGNGMATAFAEAEAAFIVSPPIALNSSLSIALGEGRDYLGLANSQATVIGNFDVDANTNFSFDFLGNLTLLTSIDNPPAENARAFGDISFALFDTNNNSLLDIFSVAGNLTTEGDEDFIGVQKSDNVIFINRGSNFNFGGQEEFITASFAGSLQRYFPNQTNLTLIEVKRNQARVSVPEPSTNVAAILVAGVIGVALKRKKTSRWGN</sequence>
<evidence type="ECO:0008006" key="4">
    <source>
        <dbReference type="Google" id="ProtNLM"/>
    </source>
</evidence>
<comment type="caution">
    <text evidence="2">The sequence shown here is derived from an EMBL/GenBank/DDBJ whole genome shotgun (WGS) entry which is preliminary data.</text>
</comment>
<keyword evidence="3" id="KW-1185">Reference proteome</keyword>
<organism evidence="2 3">
    <name type="scientific">Scytonema hofmannii FACHB-248</name>
    <dbReference type="NCBI Taxonomy" id="1842502"/>
    <lineage>
        <taxon>Bacteria</taxon>
        <taxon>Bacillati</taxon>
        <taxon>Cyanobacteriota</taxon>
        <taxon>Cyanophyceae</taxon>
        <taxon>Nostocales</taxon>
        <taxon>Scytonemataceae</taxon>
        <taxon>Scytonema</taxon>
    </lineage>
</organism>
<proteinExistence type="predicted"/>